<keyword evidence="4" id="KW-0274">FAD</keyword>
<dbReference type="InterPro" id="IPR036188">
    <property type="entry name" value="FAD/NAD-bd_sf"/>
</dbReference>
<dbReference type="GO" id="GO:0016020">
    <property type="term" value="C:membrane"/>
    <property type="evidence" value="ECO:0007669"/>
    <property type="project" value="InterPro"/>
</dbReference>
<feature type="domain" description="FAD-binding" evidence="7">
    <location>
        <begin position="6"/>
        <end position="195"/>
    </location>
</feature>
<feature type="compositionally biased region" description="Polar residues" evidence="6">
    <location>
        <begin position="233"/>
        <end position="245"/>
    </location>
</feature>
<dbReference type="PANTHER" id="PTHR47356:SF2">
    <property type="entry name" value="FAD-BINDING DOMAIN-CONTAINING PROTEIN-RELATED"/>
    <property type="match status" value="1"/>
</dbReference>
<feature type="domain" description="Squalene epoxidase" evidence="8">
    <location>
        <begin position="364"/>
        <end position="468"/>
    </location>
</feature>
<evidence type="ECO:0000313" key="9">
    <source>
        <dbReference type="EMBL" id="KAF9578204.1"/>
    </source>
</evidence>
<name>A0A9P6FMY9_9FUNG</name>
<keyword evidence="10" id="KW-1185">Reference proteome</keyword>
<accession>A0A9P6FMY9</accession>
<keyword evidence="3" id="KW-0285">Flavoprotein</keyword>
<evidence type="ECO:0008006" key="11">
    <source>
        <dbReference type="Google" id="ProtNLM"/>
    </source>
</evidence>
<evidence type="ECO:0000256" key="2">
    <source>
        <dbReference type="ARBA" id="ARBA00007992"/>
    </source>
</evidence>
<evidence type="ECO:0000256" key="6">
    <source>
        <dbReference type="SAM" id="MobiDB-lite"/>
    </source>
</evidence>
<evidence type="ECO:0000256" key="3">
    <source>
        <dbReference type="ARBA" id="ARBA00022630"/>
    </source>
</evidence>
<dbReference type="Pfam" id="PF01494">
    <property type="entry name" value="FAD_binding_3"/>
    <property type="match status" value="1"/>
</dbReference>
<comment type="similarity">
    <text evidence="2">Belongs to the paxM FAD-dependent monooxygenase family.</text>
</comment>
<keyword evidence="5" id="KW-0560">Oxidoreductase</keyword>
<dbReference type="PANTHER" id="PTHR47356">
    <property type="entry name" value="FAD-DEPENDENT MONOOXYGENASE ASQG-RELATED"/>
    <property type="match status" value="1"/>
</dbReference>
<dbReference type="GO" id="GO:0071949">
    <property type="term" value="F:FAD binding"/>
    <property type="evidence" value="ECO:0007669"/>
    <property type="project" value="InterPro"/>
</dbReference>
<dbReference type="OrthoDB" id="655030at2759"/>
<dbReference type="InterPro" id="IPR013698">
    <property type="entry name" value="Squalene_epoxidase"/>
</dbReference>
<evidence type="ECO:0000256" key="4">
    <source>
        <dbReference type="ARBA" id="ARBA00022827"/>
    </source>
</evidence>
<gene>
    <name evidence="9" type="ORF">BGW38_006128</name>
</gene>
<evidence type="ECO:0000313" key="10">
    <source>
        <dbReference type="Proteomes" id="UP000780801"/>
    </source>
</evidence>
<proteinExistence type="inferred from homology"/>
<dbReference type="SUPFAM" id="SSF51905">
    <property type="entry name" value="FAD/NAD(P)-binding domain"/>
    <property type="match status" value="1"/>
</dbReference>
<organism evidence="9 10">
    <name type="scientific">Lunasporangiospora selenospora</name>
    <dbReference type="NCBI Taxonomy" id="979761"/>
    <lineage>
        <taxon>Eukaryota</taxon>
        <taxon>Fungi</taxon>
        <taxon>Fungi incertae sedis</taxon>
        <taxon>Mucoromycota</taxon>
        <taxon>Mortierellomycotina</taxon>
        <taxon>Mortierellomycetes</taxon>
        <taxon>Mortierellales</taxon>
        <taxon>Mortierellaceae</taxon>
        <taxon>Lunasporangiospora</taxon>
    </lineage>
</organism>
<dbReference type="Pfam" id="PF08491">
    <property type="entry name" value="SE"/>
    <property type="match status" value="1"/>
</dbReference>
<feature type="region of interest" description="Disordered" evidence="6">
    <location>
        <begin position="216"/>
        <end position="280"/>
    </location>
</feature>
<reference evidence="9" key="1">
    <citation type="journal article" date="2020" name="Fungal Divers.">
        <title>Resolving the Mortierellaceae phylogeny through synthesis of multi-gene phylogenetics and phylogenomics.</title>
        <authorList>
            <person name="Vandepol N."/>
            <person name="Liber J."/>
            <person name="Desiro A."/>
            <person name="Na H."/>
            <person name="Kennedy M."/>
            <person name="Barry K."/>
            <person name="Grigoriev I.V."/>
            <person name="Miller A.N."/>
            <person name="O'Donnell K."/>
            <person name="Stajich J.E."/>
            <person name="Bonito G."/>
        </authorList>
    </citation>
    <scope>NUCLEOTIDE SEQUENCE</scope>
    <source>
        <strain evidence="9">KOD1015</strain>
    </source>
</reference>
<dbReference type="InterPro" id="IPR002938">
    <property type="entry name" value="FAD-bd"/>
</dbReference>
<evidence type="ECO:0000259" key="8">
    <source>
        <dbReference type="Pfam" id="PF08491"/>
    </source>
</evidence>
<feature type="compositionally biased region" description="Basic and acidic residues" evidence="6">
    <location>
        <begin position="251"/>
        <end position="268"/>
    </location>
</feature>
<dbReference type="Gene3D" id="3.50.50.60">
    <property type="entry name" value="FAD/NAD(P)-binding domain"/>
    <property type="match status" value="2"/>
</dbReference>
<dbReference type="AlphaFoldDB" id="A0A9P6FMY9"/>
<evidence type="ECO:0000256" key="1">
    <source>
        <dbReference type="ARBA" id="ARBA00004154"/>
    </source>
</evidence>
<dbReference type="InterPro" id="IPR050562">
    <property type="entry name" value="FAD_mOase_fung"/>
</dbReference>
<sequence>MAPNPKILIVGAGIAGLSMAVMLERAGMKDYLILERAAELRPMGSAIALSAMMLRCYEQLGIYDEIMAVAKPSVGNAFLDQDLHFLWNMKGFFLERRYGYFNVILSRADYHRILAGHVPADKVVYGKKVLSLVHTPEGATIGCSDNSVYQADIVIGADGAYSSVRQSLYKSIQIEAATAATATAAGISTGATPLSSRGSLLRSTSAISRLSSSSSSLSSISSISNSSNESRSPKSVHTTASNSSLPKRKRSDSSGHEEGPDHSSRQDRQPTVYRLPKSDSAPLRFDQHGIVGITAPLDPEKYPFLKDKGCQVMTILSNSGISTWLFPLTGNRIAWCIGGRNLISDSEKKAQANSAADGILKLDYLRNQKSPYGGTIGDMFDQTEKGTAIRIMLEDKAFKTWYYKRTVLVGDACHKVIPFTGVGAVHAILDCIVLINALYDMPDGRDFTQADITKAFQAYYAQRFKHAAAAVRRSKQ</sequence>
<evidence type="ECO:0000259" key="7">
    <source>
        <dbReference type="Pfam" id="PF01494"/>
    </source>
</evidence>
<dbReference type="GO" id="GO:0004506">
    <property type="term" value="F:squalene monooxygenase activity"/>
    <property type="evidence" value="ECO:0007669"/>
    <property type="project" value="InterPro"/>
</dbReference>
<feature type="compositionally biased region" description="Low complexity" evidence="6">
    <location>
        <begin position="216"/>
        <end position="230"/>
    </location>
</feature>
<dbReference type="Proteomes" id="UP000780801">
    <property type="component" value="Unassembled WGS sequence"/>
</dbReference>
<protein>
    <recommendedName>
        <fullName evidence="11">FAD-binding domain-containing protein</fullName>
    </recommendedName>
</protein>
<feature type="non-terminal residue" evidence="9">
    <location>
        <position position="1"/>
    </location>
</feature>
<comment type="subcellular location">
    <subcellularLocation>
        <location evidence="1">Microsome membrane</location>
        <topology evidence="1">Multi-pass membrane protein</topology>
    </subcellularLocation>
</comment>
<dbReference type="EMBL" id="JAABOA010003905">
    <property type="protein sequence ID" value="KAF9578204.1"/>
    <property type="molecule type" value="Genomic_DNA"/>
</dbReference>
<evidence type="ECO:0000256" key="5">
    <source>
        <dbReference type="ARBA" id="ARBA00023002"/>
    </source>
</evidence>
<comment type="caution">
    <text evidence="9">The sequence shown here is derived from an EMBL/GenBank/DDBJ whole genome shotgun (WGS) entry which is preliminary data.</text>
</comment>
<dbReference type="PRINTS" id="PR00420">
    <property type="entry name" value="RNGMNOXGNASE"/>
</dbReference>